<feature type="compositionally biased region" description="Polar residues" evidence="1">
    <location>
        <begin position="151"/>
        <end position="161"/>
    </location>
</feature>
<dbReference type="EMBL" id="JAAAID010001269">
    <property type="protein sequence ID" value="KAG0010767.1"/>
    <property type="molecule type" value="Genomic_DNA"/>
</dbReference>
<keyword evidence="2" id="KW-0812">Transmembrane</keyword>
<dbReference type="OrthoDB" id="2413106at2759"/>
<evidence type="ECO:0000256" key="2">
    <source>
        <dbReference type="SAM" id="Phobius"/>
    </source>
</evidence>
<comment type="caution">
    <text evidence="4">The sequence shown here is derived from an EMBL/GenBank/DDBJ whole genome shotgun (WGS) entry which is preliminary data.</text>
</comment>
<accession>A0A9P6SXX6</accession>
<feature type="signal peptide" evidence="3">
    <location>
        <begin position="1"/>
        <end position="40"/>
    </location>
</feature>
<evidence type="ECO:0000256" key="3">
    <source>
        <dbReference type="SAM" id="SignalP"/>
    </source>
</evidence>
<keyword evidence="2" id="KW-0472">Membrane</keyword>
<dbReference type="Proteomes" id="UP000703661">
    <property type="component" value="Unassembled WGS sequence"/>
</dbReference>
<feature type="transmembrane region" description="Helical" evidence="2">
    <location>
        <begin position="187"/>
        <end position="208"/>
    </location>
</feature>
<dbReference type="AlphaFoldDB" id="A0A9P6SXX6"/>
<keyword evidence="5" id="KW-1185">Reference proteome</keyword>
<gene>
    <name evidence="4" type="ORF">BGZ80_001195</name>
</gene>
<name>A0A9P6SXX6_9FUNG</name>
<evidence type="ECO:0000313" key="5">
    <source>
        <dbReference type="Proteomes" id="UP000703661"/>
    </source>
</evidence>
<evidence type="ECO:0000313" key="4">
    <source>
        <dbReference type="EMBL" id="KAG0010767.1"/>
    </source>
</evidence>
<organism evidence="4 5">
    <name type="scientific">Entomortierella chlamydospora</name>
    <dbReference type="NCBI Taxonomy" id="101097"/>
    <lineage>
        <taxon>Eukaryota</taxon>
        <taxon>Fungi</taxon>
        <taxon>Fungi incertae sedis</taxon>
        <taxon>Mucoromycota</taxon>
        <taxon>Mortierellomycotina</taxon>
        <taxon>Mortierellomycetes</taxon>
        <taxon>Mortierellales</taxon>
        <taxon>Mortierellaceae</taxon>
        <taxon>Entomortierella</taxon>
    </lineage>
</organism>
<keyword evidence="3" id="KW-0732">Signal</keyword>
<feature type="region of interest" description="Disordered" evidence="1">
    <location>
        <begin position="140"/>
        <end position="177"/>
    </location>
</feature>
<feature type="chain" id="PRO_5040481983" evidence="3">
    <location>
        <begin position="41"/>
        <end position="384"/>
    </location>
</feature>
<sequence>MRFSATSSPPTHPSSRSPSRKLKTLTLLLSFVATLSLVSAQKQTILLTFQDDNGAAIDNPLTIPLSECIPFNTTTLLPDTEGSYASAVASDTQAALNLYSGPYCQILQTGAVGMWNNTDATAGIASIRWEGSSTDLPGTLNPAGFPLINPPKSNETGSETGSDTKHNGTKTSNSDDTFIMDPSKGRVLVGLVSAILAVGIIIGVYLVYEAAQYIPPPKKPKKTAGEGGGIVGAKKVKKGQAYYKKPPKEDFGAGIGGSASAVENNRSNSMLLAPTSMQERPRHDRSSFASVASATVPTFVPRIPPRPTSTFTPNDSVLINILQDPVPSSNNNNTWASDLIQFGNDTPPYNTTPSTSGRAGEVLVPMHLLDGQQSPTRRIPGRPT</sequence>
<protein>
    <submittedName>
        <fullName evidence="4">Uncharacterized protein</fullName>
    </submittedName>
</protein>
<proteinExistence type="predicted"/>
<evidence type="ECO:0000256" key="1">
    <source>
        <dbReference type="SAM" id="MobiDB-lite"/>
    </source>
</evidence>
<keyword evidence="2" id="KW-1133">Transmembrane helix</keyword>
<reference evidence="4" key="1">
    <citation type="journal article" date="2020" name="Fungal Divers.">
        <title>Resolving the Mortierellaceae phylogeny through synthesis of multi-gene phylogenetics and phylogenomics.</title>
        <authorList>
            <person name="Vandepol N."/>
            <person name="Liber J."/>
            <person name="Desiro A."/>
            <person name="Na H."/>
            <person name="Kennedy M."/>
            <person name="Barry K."/>
            <person name="Grigoriev I.V."/>
            <person name="Miller A.N."/>
            <person name="O'Donnell K."/>
            <person name="Stajich J.E."/>
            <person name="Bonito G."/>
        </authorList>
    </citation>
    <scope>NUCLEOTIDE SEQUENCE</scope>
    <source>
        <strain evidence="4">NRRL 2769</strain>
    </source>
</reference>